<keyword evidence="2" id="KW-1185">Reference proteome</keyword>
<protein>
    <submittedName>
        <fullName evidence="1">N-formylglutamate amidohydrolase</fullName>
    </submittedName>
</protein>
<dbReference type="Gene3D" id="3.40.630.40">
    <property type="entry name" value="Zn-dependent exopeptidases"/>
    <property type="match status" value="1"/>
</dbReference>
<gene>
    <name evidence="1" type="ORF">ABFB10_02560</name>
</gene>
<evidence type="ECO:0000313" key="1">
    <source>
        <dbReference type="EMBL" id="MEN9060084.1"/>
    </source>
</evidence>
<dbReference type="InterPro" id="IPR007709">
    <property type="entry name" value="N-FG_amidohydro"/>
</dbReference>
<dbReference type="Pfam" id="PF05013">
    <property type="entry name" value="FGase"/>
    <property type="match status" value="1"/>
</dbReference>
<dbReference type="RefSeq" id="WP_347167913.1">
    <property type="nucleotide sequence ID" value="NZ_JBDNCH010000002.1"/>
</dbReference>
<reference evidence="1 2" key="1">
    <citation type="submission" date="2024-05" db="EMBL/GenBank/DDBJ databases">
        <title>Genome sequence of Ponticoccus litoralis KCCM 90028.</title>
        <authorList>
            <person name="Kim J.M."/>
            <person name="Lee J.K."/>
            <person name="Choi B.J."/>
            <person name="Bayburt H."/>
            <person name="Baek J.H."/>
            <person name="Jeon C.O."/>
        </authorList>
    </citation>
    <scope>NUCLEOTIDE SEQUENCE [LARGE SCALE GENOMIC DNA]</scope>
    <source>
        <strain evidence="1 2">KCCM 90028</strain>
    </source>
</reference>
<dbReference type="EMBL" id="JBDNCH010000002">
    <property type="protein sequence ID" value="MEN9060084.1"/>
    <property type="molecule type" value="Genomic_DNA"/>
</dbReference>
<name>A0AAW9S5F8_9RHOB</name>
<dbReference type="Proteomes" id="UP001428774">
    <property type="component" value="Unassembled WGS sequence"/>
</dbReference>
<dbReference type="AlphaFoldDB" id="A0AAW9S5F8"/>
<sequence>MCPPISSRRSTRTWCGFRYDTHVDDIFAAAPDHGAPLLAALFPRSFLDPNRSLSDMDERMVAGPWPHPTRDSNTARRGMGLIWRKAWGETPMYDAPLTVAEAEARIRRYWLPYHDALRQLLDGAFAQYRRVWHINCHSMTDAGHAMSSDGPGTSRADICIGDMLGTSAGPEFTALLREILEGEGFSVAMNRPFKGAELTEAYANPAIGRHSVQFEINRRLYMDEETRDRSADYPAFKAAMTRMVGCVADYVKAEVS</sequence>
<organism evidence="1 2">
    <name type="scientific">Ponticoccus litoralis</name>
    <dbReference type="NCBI Taxonomy" id="422297"/>
    <lineage>
        <taxon>Bacteria</taxon>
        <taxon>Pseudomonadati</taxon>
        <taxon>Pseudomonadota</taxon>
        <taxon>Alphaproteobacteria</taxon>
        <taxon>Rhodobacterales</taxon>
        <taxon>Roseobacteraceae</taxon>
        <taxon>Ponticoccus</taxon>
    </lineage>
</organism>
<dbReference type="SUPFAM" id="SSF53187">
    <property type="entry name" value="Zn-dependent exopeptidases"/>
    <property type="match status" value="1"/>
</dbReference>
<evidence type="ECO:0000313" key="2">
    <source>
        <dbReference type="Proteomes" id="UP001428774"/>
    </source>
</evidence>
<proteinExistence type="predicted"/>
<comment type="caution">
    <text evidence="1">The sequence shown here is derived from an EMBL/GenBank/DDBJ whole genome shotgun (WGS) entry which is preliminary data.</text>
</comment>
<accession>A0AAW9S5F8</accession>